<evidence type="ECO:0000256" key="2">
    <source>
        <dbReference type="ARBA" id="ARBA00022857"/>
    </source>
</evidence>
<dbReference type="SUPFAM" id="SSF51735">
    <property type="entry name" value="NAD(P)-binding Rossmann-fold domains"/>
    <property type="match status" value="1"/>
</dbReference>
<dbReference type="AlphaFoldDB" id="A0A9W9S228"/>
<accession>A0A9W9S228</accession>
<evidence type="ECO:0000256" key="1">
    <source>
        <dbReference type="ARBA" id="ARBA00006484"/>
    </source>
</evidence>
<dbReference type="InterPro" id="IPR002347">
    <property type="entry name" value="SDR_fam"/>
</dbReference>
<dbReference type="Proteomes" id="UP001147782">
    <property type="component" value="Unassembled WGS sequence"/>
</dbReference>
<dbReference type="InterPro" id="IPR036291">
    <property type="entry name" value="NAD(P)-bd_dom_sf"/>
</dbReference>
<sequence>MITEFEEGAQIPPIRIYPDKFLGQLAVVTGGAQGIGAATAQLFAKQGAHVVLLDIREDKLLEKRALIESEGGKVSYFVCDISNEQQVTETIGSIVQRFQRIDILAHIAGIYPFNPLDKITPEVYRRTITVNIDASFYLTCAVLPYMKKAGYGRIIHTTSSTVQEPEPGLTAYATSKAAIIGLVRGTSTEAGSGITVNAVMPGLIRTDQVWNSGVQPDGSNPLFERVIKKQDVKRCGSPDDIAHCFCFVASPEASFITGQIFDVSGGETYH</sequence>
<reference evidence="4" key="1">
    <citation type="submission" date="2022-11" db="EMBL/GenBank/DDBJ databases">
        <authorList>
            <person name="Petersen C."/>
        </authorList>
    </citation>
    <scope>NUCLEOTIDE SEQUENCE</scope>
    <source>
        <strain evidence="4">IBT 29864</strain>
    </source>
</reference>
<reference evidence="4" key="2">
    <citation type="journal article" date="2023" name="IMA Fungus">
        <title>Comparative genomic study of the Penicillium genus elucidates a diverse pangenome and 15 lateral gene transfer events.</title>
        <authorList>
            <person name="Petersen C."/>
            <person name="Sorensen T."/>
            <person name="Nielsen M.R."/>
            <person name="Sondergaard T.E."/>
            <person name="Sorensen J.L."/>
            <person name="Fitzpatrick D.A."/>
            <person name="Frisvad J.C."/>
            <person name="Nielsen K.L."/>
        </authorList>
    </citation>
    <scope>NUCLEOTIDE SEQUENCE</scope>
    <source>
        <strain evidence="4">IBT 29864</strain>
    </source>
</reference>
<dbReference type="Gene3D" id="3.40.50.720">
    <property type="entry name" value="NAD(P)-binding Rossmann-like Domain"/>
    <property type="match status" value="1"/>
</dbReference>
<dbReference type="InterPro" id="IPR020904">
    <property type="entry name" value="Sc_DH/Rdtase_CS"/>
</dbReference>
<keyword evidence="3" id="KW-0560">Oxidoreductase</keyword>
<dbReference type="GeneID" id="81438417"/>
<evidence type="ECO:0000256" key="3">
    <source>
        <dbReference type="ARBA" id="ARBA00023002"/>
    </source>
</evidence>
<dbReference type="OrthoDB" id="47007at2759"/>
<comment type="similarity">
    <text evidence="1">Belongs to the short-chain dehydrogenases/reductases (SDR) family.</text>
</comment>
<dbReference type="Pfam" id="PF13561">
    <property type="entry name" value="adh_short_C2"/>
    <property type="match status" value="1"/>
</dbReference>
<dbReference type="CDD" id="cd05233">
    <property type="entry name" value="SDR_c"/>
    <property type="match status" value="1"/>
</dbReference>
<evidence type="ECO:0000313" key="4">
    <source>
        <dbReference type="EMBL" id="KAJ5370217.1"/>
    </source>
</evidence>
<dbReference type="PRINTS" id="PR00080">
    <property type="entry name" value="SDRFAMILY"/>
</dbReference>
<dbReference type="RefSeq" id="XP_056554651.1">
    <property type="nucleotide sequence ID" value="XM_056699238.1"/>
</dbReference>
<evidence type="ECO:0000313" key="5">
    <source>
        <dbReference type="Proteomes" id="UP001147782"/>
    </source>
</evidence>
<dbReference type="FunFam" id="3.40.50.720:FF:000084">
    <property type="entry name" value="Short-chain dehydrogenase reductase"/>
    <property type="match status" value="1"/>
</dbReference>
<protein>
    <submittedName>
        <fullName evidence="4">Uncharacterized protein</fullName>
    </submittedName>
</protein>
<proteinExistence type="inferred from homology"/>
<dbReference type="PANTHER" id="PTHR24321:SF8">
    <property type="entry name" value="ESTRADIOL 17-BETA-DEHYDROGENASE 8-RELATED"/>
    <property type="match status" value="1"/>
</dbReference>
<dbReference type="GO" id="GO:0016491">
    <property type="term" value="F:oxidoreductase activity"/>
    <property type="evidence" value="ECO:0007669"/>
    <property type="project" value="UniProtKB-KW"/>
</dbReference>
<dbReference type="PRINTS" id="PR00081">
    <property type="entry name" value="GDHRDH"/>
</dbReference>
<name>A0A9W9S228_9EURO</name>
<comment type="caution">
    <text evidence="4">The sequence shown here is derived from an EMBL/GenBank/DDBJ whole genome shotgun (WGS) entry which is preliminary data.</text>
</comment>
<dbReference type="EMBL" id="JAPZBS010000005">
    <property type="protein sequence ID" value="KAJ5370217.1"/>
    <property type="molecule type" value="Genomic_DNA"/>
</dbReference>
<keyword evidence="2" id="KW-0521">NADP</keyword>
<dbReference type="PROSITE" id="PS00061">
    <property type="entry name" value="ADH_SHORT"/>
    <property type="match status" value="1"/>
</dbReference>
<keyword evidence="5" id="KW-1185">Reference proteome</keyword>
<dbReference type="PANTHER" id="PTHR24321">
    <property type="entry name" value="DEHYDROGENASES, SHORT CHAIN"/>
    <property type="match status" value="1"/>
</dbReference>
<organism evidence="4 5">
    <name type="scientific">Penicillium cataractarum</name>
    <dbReference type="NCBI Taxonomy" id="2100454"/>
    <lineage>
        <taxon>Eukaryota</taxon>
        <taxon>Fungi</taxon>
        <taxon>Dikarya</taxon>
        <taxon>Ascomycota</taxon>
        <taxon>Pezizomycotina</taxon>
        <taxon>Eurotiomycetes</taxon>
        <taxon>Eurotiomycetidae</taxon>
        <taxon>Eurotiales</taxon>
        <taxon>Aspergillaceae</taxon>
        <taxon>Penicillium</taxon>
    </lineage>
</organism>
<gene>
    <name evidence="4" type="ORF">N7496_006309</name>
</gene>